<evidence type="ECO:0000313" key="2">
    <source>
        <dbReference type="EMBL" id="KAK7544263.1"/>
    </source>
</evidence>
<reference evidence="2 3" key="1">
    <citation type="submission" date="2024-04" db="EMBL/GenBank/DDBJ databases">
        <title>Phyllosticta paracitricarpa is synonymous to the EU quarantine fungus P. citricarpa based on phylogenomic analyses.</title>
        <authorList>
            <consortium name="Lawrence Berkeley National Laboratory"/>
            <person name="Van ingen-buijs V.A."/>
            <person name="Van westerhoven A.C."/>
            <person name="Haridas S."/>
            <person name="Skiadas P."/>
            <person name="Martin F."/>
            <person name="Groenewald J.Z."/>
            <person name="Crous P.W."/>
            <person name="Seidl M.F."/>
        </authorList>
    </citation>
    <scope>NUCLEOTIDE SEQUENCE [LARGE SCALE GENOMIC DNA]</scope>
    <source>
        <strain evidence="2 3">CPC 17464</strain>
    </source>
</reference>
<evidence type="ECO:0000313" key="3">
    <source>
        <dbReference type="Proteomes" id="UP001360953"/>
    </source>
</evidence>
<dbReference type="Proteomes" id="UP001360953">
    <property type="component" value="Unassembled WGS sequence"/>
</dbReference>
<feature type="region of interest" description="Disordered" evidence="1">
    <location>
        <begin position="1"/>
        <end position="27"/>
    </location>
</feature>
<gene>
    <name evidence="2" type="ORF">J3D65DRAFT_11668</name>
</gene>
<sequence>MDQGVSFSFTLDQPAGTQRPTPATGVPVEPNLDLEIPRLPNIPEPCKSVCSRTARAAGANKTCILPFAPSTSSICTLPPLHTQCFIGNHICPSETSHSLQFASAVLPIDSRIKESRRHIYRLDLYRHDSHVHYTTPTHRNSSLCLACRKHNLLCVIDFASLTSRYPRLSPTVSMCDYTQVNYKCSHMRFTVRAWCTKYQETHRRCPANVVAVEYRLNELCGDCRSKSHPNGAVGRPAATTATATAATSA</sequence>
<feature type="region of interest" description="Disordered" evidence="1">
    <location>
        <begin position="230"/>
        <end position="249"/>
    </location>
</feature>
<name>A0ABR1MAE4_9PEZI</name>
<organism evidence="2 3">
    <name type="scientific">Phyllosticta citribraziliensis</name>
    <dbReference type="NCBI Taxonomy" id="989973"/>
    <lineage>
        <taxon>Eukaryota</taxon>
        <taxon>Fungi</taxon>
        <taxon>Dikarya</taxon>
        <taxon>Ascomycota</taxon>
        <taxon>Pezizomycotina</taxon>
        <taxon>Dothideomycetes</taxon>
        <taxon>Dothideomycetes incertae sedis</taxon>
        <taxon>Botryosphaeriales</taxon>
        <taxon>Phyllostictaceae</taxon>
        <taxon>Phyllosticta</taxon>
    </lineage>
</organism>
<evidence type="ECO:0000256" key="1">
    <source>
        <dbReference type="SAM" id="MobiDB-lite"/>
    </source>
</evidence>
<feature type="compositionally biased region" description="Low complexity" evidence="1">
    <location>
        <begin position="237"/>
        <end position="249"/>
    </location>
</feature>
<accession>A0ABR1MAE4</accession>
<feature type="compositionally biased region" description="Polar residues" evidence="1">
    <location>
        <begin position="1"/>
        <end position="21"/>
    </location>
</feature>
<protein>
    <submittedName>
        <fullName evidence="2">Uncharacterized protein</fullName>
    </submittedName>
</protein>
<dbReference type="EMBL" id="JBBPEH010000001">
    <property type="protein sequence ID" value="KAK7544263.1"/>
    <property type="molecule type" value="Genomic_DNA"/>
</dbReference>
<proteinExistence type="predicted"/>
<dbReference type="GeneID" id="92026688"/>
<keyword evidence="3" id="KW-1185">Reference proteome</keyword>
<comment type="caution">
    <text evidence="2">The sequence shown here is derived from an EMBL/GenBank/DDBJ whole genome shotgun (WGS) entry which is preliminary data.</text>
</comment>
<dbReference type="RefSeq" id="XP_066659498.1">
    <property type="nucleotide sequence ID" value="XM_066793782.1"/>
</dbReference>